<dbReference type="AlphaFoldDB" id="A0A0K8R4T6"/>
<evidence type="ECO:0000256" key="1">
    <source>
        <dbReference type="SAM" id="MobiDB-lite"/>
    </source>
</evidence>
<accession>A0A0K8R4T6</accession>
<dbReference type="InterPro" id="IPR012674">
    <property type="entry name" value="Calycin"/>
</dbReference>
<dbReference type="Pfam" id="PF02098">
    <property type="entry name" value="His_binding"/>
    <property type="match status" value="2"/>
</dbReference>
<evidence type="ECO:0000313" key="2">
    <source>
        <dbReference type="EMBL" id="JAA66071.1"/>
    </source>
</evidence>
<name>A0A0K8R4T6_IXORI</name>
<dbReference type="InterPro" id="IPR002970">
    <property type="entry name" value="Tick_his-bd"/>
</dbReference>
<dbReference type="Gene3D" id="2.40.128.20">
    <property type="match status" value="2"/>
</dbReference>
<dbReference type="GO" id="GO:0030682">
    <property type="term" value="P:symbiont-mediated perturbation of host defenses"/>
    <property type="evidence" value="ECO:0007669"/>
    <property type="project" value="InterPro"/>
</dbReference>
<feature type="region of interest" description="Disordered" evidence="1">
    <location>
        <begin position="207"/>
        <end position="255"/>
    </location>
</feature>
<dbReference type="GO" id="GO:0043176">
    <property type="term" value="F:amine binding"/>
    <property type="evidence" value="ECO:0007669"/>
    <property type="project" value="InterPro"/>
</dbReference>
<organism evidence="2">
    <name type="scientific">Ixodes ricinus</name>
    <name type="common">Common tick</name>
    <name type="synonym">Acarus ricinus</name>
    <dbReference type="NCBI Taxonomy" id="34613"/>
    <lineage>
        <taxon>Eukaryota</taxon>
        <taxon>Metazoa</taxon>
        <taxon>Ecdysozoa</taxon>
        <taxon>Arthropoda</taxon>
        <taxon>Chelicerata</taxon>
        <taxon>Arachnida</taxon>
        <taxon>Acari</taxon>
        <taxon>Parasitiformes</taxon>
        <taxon>Ixodida</taxon>
        <taxon>Ixodoidea</taxon>
        <taxon>Ixodidae</taxon>
        <taxon>Ixodinae</taxon>
        <taxon>Ixodes</taxon>
    </lineage>
</organism>
<protein>
    <submittedName>
        <fullName evidence="2">Putative salivary lipocalin</fullName>
    </submittedName>
</protein>
<feature type="compositionally biased region" description="Low complexity" evidence="1">
    <location>
        <begin position="220"/>
        <end position="252"/>
    </location>
</feature>
<dbReference type="SUPFAM" id="SSF50814">
    <property type="entry name" value="Lipocalins"/>
    <property type="match status" value="2"/>
</dbReference>
<reference evidence="2" key="1">
    <citation type="submission" date="2012-12" db="EMBL/GenBank/DDBJ databases">
        <title>Identification and characterization of a phenylalanine ammonia-lyase gene family in Isatis indigotica Fort.</title>
        <authorList>
            <person name="Liu Q."/>
            <person name="Chen J."/>
            <person name="Zhou X."/>
            <person name="Di P."/>
            <person name="Xiao Y."/>
            <person name="Xuan H."/>
            <person name="Zhang L."/>
            <person name="Chen W."/>
        </authorList>
    </citation>
    <scope>NUCLEOTIDE SEQUENCE</scope>
    <source>
        <tissue evidence="2">Salivary gland</tissue>
    </source>
</reference>
<sequence length="418" mass="47203">MQLKWIFIPTLTLLFDENMVFSATDFSLLHSRRSTDNTHKPEPDPFKTLASLNEKKWFLENRTSNTPPPLIGFPASCMEMEIFSVEEDSKTSLMLLYYKDSDNLRQSELLNVTAKTSATGSPVLEFRFEDPINPNLTGRAVEYSVLGTDFIYCYLLRTSTNTECTYWILHTADDGKIPQQCIPPQSPPCVKEFYGLHETIQCSDSNTVDVLTRKPENPITPSDSTTPSSPTTPRSPTTPNSSTTRSRATAPSKTNNLLSEFKNKNIYLRYKSSTSDLSLLGFPATCVKMEFIETKYETKSALLTMDYKDSNKEWQTELGNVTLKKKRKSRSLGSLIFWVEESETVTSTRRARYQILRTDGTTCFTLKLGMTQPGKDPECGVWSVDKINTTSVPQVCMEGYKEGCPDVPYDIMSPDGCY</sequence>
<proteinExistence type="evidence at transcript level"/>
<dbReference type="EMBL" id="GADI01007737">
    <property type="protein sequence ID" value="JAA66071.1"/>
    <property type="molecule type" value="mRNA"/>
</dbReference>